<proteinExistence type="predicted"/>
<evidence type="ECO:0000313" key="3">
    <source>
        <dbReference type="Proteomes" id="UP000663846"/>
    </source>
</evidence>
<dbReference type="Proteomes" id="UP000663846">
    <property type="component" value="Unassembled WGS sequence"/>
</dbReference>
<dbReference type="PANTHER" id="PTHR34862">
    <property type="entry name" value="SPARK DOMAIN-CONTAINING PROTEIN"/>
    <property type="match status" value="1"/>
</dbReference>
<organism evidence="2 3">
    <name type="scientific">Rhizoctonia solani</name>
    <dbReference type="NCBI Taxonomy" id="456999"/>
    <lineage>
        <taxon>Eukaryota</taxon>
        <taxon>Fungi</taxon>
        <taxon>Dikarya</taxon>
        <taxon>Basidiomycota</taxon>
        <taxon>Agaricomycotina</taxon>
        <taxon>Agaricomycetes</taxon>
        <taxon>Cantharellales</taxon>
        <taxon>Ceratobasidiaceae</taxon>
        <taxon>Rhizoctonia</taxon>
    </lineage>
</organism>
<dbReference type="EMBL" id="CAJMWS010000040">
    <property type="protein sequence ID" value="CAE6345380.1"/>
    <property type="molecule type" value="Genomic_DNA"/>
</dbReference>
<dbReference type="AlphaFoldDB" id="A0A8H2W7R1"/>
<feature type="chain" id="PRO_5034601443" description="Secreted protein" evidence="1">
    <location>
        <begin position="19"/>
        <end position="217"/>
    </location>
</feature>
<dbReference type="PANTHER" id="PTHR34862:SF1">
    <property type="entry name" value="SPARK DOMAIN-CONTAINING PROTEIN"/>
    <property type="match status" value="1"/>
</dbReference>
<sequence length="217" mass="22834">MIFATGLVVAVAVVGSSAQSLTNLSTSCQAAAATIVAGPASECLGASGLINIAMTDPNDSLVAPIDNWLKMTCAHPPCTNATIDAAISNITKGCMSDLNSAGINASTWQYMNDFVREWYPVARQIACLKNGDSFCVTTTLQDIEDWVGQPLSKNTIENVIPKIVSTTEIPANLTCTDCTKAAYALIRPHLNDTERGNWDNVATEQCGSGFINGTAPS</sequence>
<evidence type="ECO:0000313" key="2">
    <source>
        <dbReference type="EMBL" id="CAE6345380.1"/>
    </source>
</evidence>
<gene>
    <name evidence="2" type="ORF">RDB_LOCUS6850</name>
</gene>
<accession>A0A8H2W7R1</accession>
<keyword evidence="1" id="KW-0732">Signal</keyword>
<protein>
    <recommendedName>
        <fullName evidence="4">Secreted protein</fullName>
    </recommendedName>
</protein>
<comment type="caution">
    <text evidence="2">The sequence shown here is derived from an EMBL/GenBank/DDBJ whole genome shotgun (WGS) entry which is preliminary data.</text>
</comment>
<name>A0A8H2W7R1_9AGAM</name>
<reference evidence="2" key="1">
    <citation type="submission" date="2021-01" db="EMBL/GenBank/DDBJ databases">
        <authorList>
            <person name="Kaushik A."/>
        </authorList>
    </citation>
    <scope>NUCLEOTIDE SEQUENCE</scope>
    <source>
        <strain evidence="2">AG1-1C</strain>
    </source>
</reference>
<feature type="signal peptide" evidence="1">
    <location>
        <begin position="1"/>
        <end position="18"/>
    </location>
</feature>
<evidence type="ECO:0000256" key="1">
    <source>
        <dbReference type="SAM" id="SignalP"/>
    </source>
</evidence>
<evidence type="ECO:0008006" key="4">
    <source>
        <dbReference type="Google" id="ProtNLM"/>
    </source>
</evidence>